<dbReference type="InterPro" id="IPR000432">
    <property type="entry name" value="DNA_mismatch_repair_MutS_C"/>
</dbReference>
<dbReference type="GO" id="GO:0004519">
    <property type="term" value="F:endonuclease activity"/>
    <property type="evidence" value="ECO:0007669"/>
    <property type="project" value="UniProtKB-KW"/>
</dbReference>
<comment type="caution">
    <text evidence="5">The sequence shown here is derived from an EMBL/GenBank/DDBJ whole genome shotgun (WGS) entry which is preliminary data.</text>
</comment>
<dbReference type="PROSITE" id="PS00486">
    <property type="entry name" value="DNA_MISMATCH_REPAIR_2"/>
    <property type="match status" value="1"/>
</dbReference>
<keyword evidence="1" id="KW-0547">Nucleotide-binding</keyword>
<keyword evidence="3" id="KW-0238">DNA-binding</keyword>
<dbReference type="EMBL" id="JAVYJV010000010">
    <property type="protein sequence ID" value="KAK4361109.1"/>
    <property type="molecule type" value="Genomic_DNA"/>
</dbReference>
<keyword evidence="6" id="KW-1185">Reference proteome</keyword>
<dbReference type="InterPro" id="IPR045076">
    <property type="entry name" value="MutS"/>
</dbReference>
<evidence type="ECO:0000259" key="4">
    <source>
        <dbReference type="PROSITE" id="PS00486"/>
    </source>
</evidence>
<keyword evidence="2" id="KW-0067">ATP-binding</keyword>
<dbReference type="GO" id="GO:0005524">
    <property type="term" value="F:ATP binding"/>
    <property type="evidence" value="ECO:0007669"/>
    <property type="project" value="UniProtKB-KW"/>
</dbReference>
<reference evidence="5" key="1">
    <citation type="submission" date="2023-12" db="EMBL/GenBank/DDBJ databases">
        <title>Genome assembly of Anisodus tanguticus.</title>
        <authorList>
            <person name="Wang Y.-J."/>
        </authorList>
    </citation>
    <scope>NUCLEOTIDE SEQUENCE</scope>
    <source>
        <strain evidence="5">KB-2021</strain>
        <tissue evidence="5">Leaf</tissue>
    </source>
</reference>
<dbReference type="Proteomes" id="UP001291623">
    <property type="component" value="Unassembled WGS sequence"/>
</dbReference>
<dbReference type="GO" id="GO:0140664">
    <property type="term" value="F:ATP-dependent DNA damage sensor activity"/>
    <property type="evidence" value="ECO:0007669"/>
    <property type="project" value="InterPro"/>
</dbReference>
<sequence>MKTLGLASMMLKAGMYLPAQNQPRLPWFDLILADIGDQQSLELSLSTFSGHISRLRDILKVASTESLVLLDEIGSGTDPSEGVALSESILQYLKDRVNLAVVTTHYADLTRLKEKDSV</sequence>
<dbReference type="PANTHER" id="PTHR48466:SF1">
    <property type="entry name" value="SMR DOMAIN-CONTAINING PROTEIN"/>
    <property type="match status" value="1"/>
</dbReference>
<evidence type="ECO:0000256" key="1">
    <source>
        <dbReference type="ARBA" id="ARBA00022741"/>
    </source>
</evidence>
<dbReference type="SUPFAM" id="SSF52540">
    <property type="entry name" value="P-loop containing nucleoside triphosphate hydrolases"/>
    <property type="match status" value="1"/>
</dbReference>
<evidence type="ECO:0000256" key="3">
    <source>
        <dbReference type="ARBA" id="ARBA00023125"/>
    </source>
</evidence>
<protein>
    <recommendedName>
        <fullName evidence="4">DNA mismatch repair proteins mutS family domain-containing protein</fullName>
    </recommendedName>
</protein>
<dbReference type="GO" id="GO:0006298">
    <property type="term" value="P:mismatch repair"/>
    <property type="evidence" value="ECO:0007669"/>
    <property type="project" value="InterPro"/>
</dbReference>
<name>A0AAE1RYH2_9SOLA</name>
<evidence type="ECO:0000313" key="6">
    <source>
        <dbReference type="Proteomes" id="UP001291623"/>
    </source>
</evidence>
<evidence type="ECO:0000256" key="2">
    <source>
        <dbReference type="ARBA" id="ARBA00022840"/>
    </source>
</evidence>
<dbReference type="AlphaFoldDB" id="A0AAE1RYH2"/>
<dbReference type="SMART" id="SM00534">
    <property type="entry name" value="MUTSac"/>
    <property type="match status" value="1"/>
</dbReference>
<dbReference type="GO" id="GO:0030983">
    <property type="term" value="F:mismatched DNA binding"/>
    <property type="evidence" value="ECO:0007669"/>
    <property type="project" value="InterPro"/>
</dbReference>
<accession>A0AAE1RYH2</accession>
<dbReference type="InterPro" id="IPR027417">
    <property type="entry name" value="P-loop_NTPase"/>
</dbReference>
<gene>
    <name evidence="5" type="ORF">RND71_020061</name>
</gene>
<feature type="domain" description="DNA mismatch repair proteins mutS family" evidence="4">
    <location>
        <begin position="66"/>
        <end position="82"/>
    </location>
</feature>
<evidence type="ECO:0000313" key="5">
    <source>
        <dbReference type="EMBL" id="KAK4361109.1"/>
    </source>
</evidence>
<proteinExistence type="predicted"/>
<dbReference type="PANTHER" id="PTHR48466">
    <property type="entry name" value="OS10G0509000 PROTEIN-RELATED"/>
    <property type="match status" value="1"/>
</dbReference>
<organism evidence="5 6">
    <name type="scientific">Anisodus tanguticus</name>
    <dbReference type="NCBI Taxonomy" id="243964"/>
    <lineage>
        <taxon>Eukaryota</taxon>
        <taxon>Viridiplantae</taxon>
        <taxon>Streptophyta</taxon>
        <taxon>Embryophyta</taxon>
        <taxon>Tracheophyta</taxon>
        <taxon>Spermatophyta</taxon>
        <taxon>Magnoliopsida</taxon>
        <taxon>eudicotyledons</taxon>
        <taxon>Gunneridae</taxon>
        <taxon>Pentapetalae</taxon>
        <taxon>asterids</taxon>
        <taxon>lamiids</taxon>
        <taxon>Solanales</taxon>
        <taxon>Solanaceae</taxon>
        <taxon>Solanoideae</taxon>
        <taxon>Hyoscyameae</taxon>
        <taxon>Anisodus</taxon>
    </lineage>
</organism>
<dbReference type="Gene3D" id="3.40.50.300">
    <property type="entry name" value="P-loop containing nucleotide triphosphate hydrolases"/>
    <property type="match status" value="1"/>
</dbReference>
<dbReference type="Pfam" id="PF00488">
    <property type="entry name" value="MutS_V"/>
    <property type="match status" value="1"/>
</dbReference>